<dbReference type="InterPro" id="IPR032675">
    <property type="entry name" value="LRR_dom_sf"/>
</dbReference>
<evidence type="ECO:0000313" key="2">
    <source>
        <dbReference type="EMBL" id="GFH22529.1"/>
    </source>
</evidence>
<sequence>MQAGPDSRATAGSRQRAVPQAVDHAAEEAGQLGLAALLSHPRLSVQLQQLDLSSTTITQAERPEPGAATLANLFHASRLKQLSLLNNNMVEDGNNSLLPNLQPLSQHLTQLCIQQQGVMGPWCLSALIAALQPAKLAQLQVLTVSYLWLLGGLPSLLRVLPQLHTLQLPCAIVLGQEELDTLLAATQLTSLQLGSLDGLTSSRADVPCSWQRLELTGCVDCSSAAHLPLHSLTQPLVLAALGIVADTGDDCAVVAAAVHHLTQVCKVPVRIKVLKLCMSDEDSAAPRHAKLQQLVAVLQALKHCCWGRVRLSNMNVGAANVATLAPLCQGCTHLEFFSRNVTPSLEFWRQLVQLMPTVTHVAFKHVRGSASAAMHQSLQLMAEQPWARWLDICILQPSGSDRLPTCWQASPLTQPGKLRAHQLPHPRVPTTVCALLVMCICYDVQAGTLWAGCRRCPLPGCHYIVADGLGQQAVLWCQTSTLSLDVCTEVLLVGPGDAVMLPHFTSSNVWRQQ</sequence>
<dbReference type="Proteomes" id="UP000485058">
    <property type="component" value="Unassembled WGS sequence"/>
</dbReference>
<accession>A0A699ZS25</accession>
<keyword evidence="3" id="KW-1185">Reference proteome</keyword>
<dbReference type="Gene3D" id="3.80.10.10">
    <property type="entry name" value="Ribonuclease Inhibitor"/>
    <property type="match status" value="1"/>
</dbReference>
<protein>
    <submittedName>
        <fullName evidence="2">Uncharacterized protein</fullName>
    </submittedName>
</protein>
<evidence type="ECO:0000313" key="3">
    <source>
        <dbReference type="Proteomes" id="UP000485058"/>
    </source>
</evidence>
<name>A0A699ZS25_HAELA</name>
<dbReference type="SUPFAM" id="SSF52058">
    <property type="entry name" value="L domain-like"/>
    <property type="match status" value="1"/>
</dbReference>
<dbReference type="AlphaFoldDB" id="A0A699ZS25"/>
<evidence type="ECO:0000256" key="1">
    <source>
        <dbReference type="ARBA" id="ARBA00004430"/>
    </source>
</evidence>
<comment type="subcellular location">
    <subcellularLocation>
        <location evidence="1">Cytoplasm</location>
        <location evidence="1">Cytoskeleton</location>
        <location evidence="1">Cilium axoneme</location>
    </subcellularLocation>
</comment>
<organism evidence="2 3">
    <name type="scientific">Haematococcus lacustris</name>
    <name type="common">Green alga</name>
    <name type="synonym">Haematococcus pluvialis</name>
    <dbReference type="NCBI Taxonomy" id="44745"/>
    <lineage>
        <taxon>Eukaryota</taxon>
        <taxon>Viridiplantae</taxon>
        <taxon>Chlorophyta</taxon>
        <taxon>core chlorophytes</taxon>
        <taxon>Chlorophyceae</taxon>
        <taxon>CS clade</taxon>
        <taxon>Chlamydomonadales</taxon>
        <taxon>Haematococcaceae</taxon>
        <taxon>Haematococcus</taxon>
    </lineage>
</organism>
<dbReference type="EMBL" id="BLLF01002059">
    <property type="protein sequence ID" value="GFH22529.1"/>
    <property type="molecule type" value="Genomic_DNA"/>
</dbReference>
<dbReference type="GO" id="GO:0005930">
    <property type="term" value="C:axoneme"/>
    <property type="evidence" value="ECO:0007669"/>
    <property type="project" value="UniProtKB-SubCell"/>
</dbReference>
<comment type="caution">
    <text evidence="2">The sequence shown here is derived from an EMBL/GenBank/DDBJ whole genome shotgun (WGS) entry which is preliminary data.</text>
</comment>
<gene>
    <name evidence="2" type="ORF">HaLaN_20006</name>
</gene>
<proteinExistence type="predicted"/>
<reference evidence="2 3" key="1">
    <citation type="submission" date="2020-02" db="EMBL/GenBank/DDBJ databases">
        <title>Draft genome sequence of Haematococcus lacustris strain NIES-144.</title>
        <authorList>
            <person name="Morimoto D."/>
            <person name="Nakagawa S."/>
            <person name="Yoshida T."/>
            <person name="Sawayama S."/>
        </authorList>
    </citation>
    <scope>NUCLEOTIDE SEQUENCE [LARGE SCALE GENOMIC DNA]</scope>
    <source>
        <strain evidence="2 3">NIES-144</strain>
    </source>
</reference>